<dbReference type="OrthoDB" id="5292901at2"/>
<dbReference type="GO" id="GO:0000976">
    <property type="term" value="F:transcription cis-regulatory region binding"/>
    <property type="evidence" value="ECO:0007669"/>
    <property type="project" value="TreeGrafter"/>
</dbReference>
<evidence type="ECO:0000256" key="1">
    <source>
        <dbReference type="ARBA" id="ARBA00023015"/>
    </source>
</evidence>
<dbReference type="InterPro" id="IPR039536">
    <property type="entry name" value="TetR_C_Proteobacteria"/>
</dbReference>
<dbReference type="PROSITE" id="PS01081">
    <property type="entry name" value="HTH_TETR_1"/>
    <property type="match status" value="1"/>
</dbReference>
<feature type="domain" description="HTH tetR-type" evidence="6">
    <location>
        <begin position="21"/>
        <end position="81"/>
    </location>
</feature>
<dbReference type="EMBL" id="SADE01000001">
    <property type="protein sequence ID" value="RVU38969.1"/>
    <property type="molecule type" value="Genomic_DNA"/>
</dbReference>
<dbReference type="Proteomes" id="UP000287447">
    <property type="component" value="Unassembled WGS sequence"/>
</dbReference>
<dbReference type="GO" id="GO:0003700">
    <property type="term" value="F:DNA-binding transcription factor activity"/>
    <property type="evidence" value="ECO:0007669"/>
    <property type="project" value="TreeGrafter"/>
</dbReference>
<accession>A0A3S2ZBU4</accession>
<organism evidence="7 8">
    <name type="scientific">Hwanghaeella grinnelliae</name>
    <dbReference type="NCBI Taxonomy" id="2500179"/>
    <lineage>
        <taxon>Bacteria</taxon>
        <taxon>Pseudomonadati</taxon>
        <taxon>Pseudomonadota</taxon>
        <taxon>Alphaproteobacteria</taxon>
        <taxon>Rhodospirillales</taxon>
        <taxon>Rhodospirillaceae</taxon>
        <taxon>Hwanghaeella</taxon>
    </lineage>
</organism>
<feature type="region of interest" description="Disordered" evidence="5">
    <location>
        <begin position="1"/>
        <end position="22"/>
    </location>
</feature>
<feature type="DNA-binding region" description="H-T-H motif" evidence="4">
    <location>
        <begin position="44"/>
        <end position="63"/>
    </location>
</feature>
<dbReference type="Gene3D" id="1.10.10.60">
    <property type="entry name" value="Homeodomain-like"/>
    <property type="match status" value="1"/>
</dbReference>
<comment type="caution">
    <text evidence="7">The sequence shown here is derived from an EMBL/GenBank/DDBJ whole genome shotgun (WGS) entry which is preliminary data.</text>
</comment>
<dbReference type="PROSITE" id="PS50977">
    <property type="entry name" value="HTH_TETR_2"/>
    <property type="match status" value="1"/>
</dbReference>
<dbReference type="PANTHER" id="PTHR30055">
    <property type="entry name" value="HTH-TYPE TRANSCRIPTIONAL REGULATOR RUTR"/>
    <property type="match status" value="1"/>
</dbReference>
<evidence type="ECO:0000256" key="4">
    <source>
        <dbReference type="PROSITE-ProRule" id="PRU00335"/>
    </source>
</evidence>
<evidence type="ECO:0000313" key="7">
    <source>
        <dbReference type="EMBL" id="RVU38969.1"/>
    </source>
</evidence>
<protein>
    <submittedName>
        <fullName evidence="7">TetR/AcrR family transcriptional regulator</fullName>
    </submittedName>
</protein>
<name>A0A3S2ZBU4_9PROT</name>
<gene>
    <name evidence="7" type="ORF">EOI86_06815</name>
</gene>
<dbReference type="InterPro" id="IPR009057">
    <property type="entry name" value="Homeodomain-like_sf"/>
</dbReference>
<dbReference type="InterPro" id="IPR050109">
    <property type="entry name" value="HTH-type_TetR-like_transc_reg"/>
</dbReference>
<dbReference type="Pfam" id="PF00440">
    <property type="entry name" value="TetR_N"/>
    <property type="match status" value="1"/>
</dbReference>
<keyword evidence="8" id="KW-1185">Reference proteome</keyword>
<proteinExistence type="predicted"/>
<dbReference type="SUPFAM" id="SSF46689">
    <property type="entry name" value="Homeodomain-like"/>
    <property type="match status" value="1"/>
</dbReference>
<dbReference type="InterPro" id="IPR023772">
    <property type="entry name" value="DNA-bd_HTH_TetR-type_CS"/>
</dbReference>
<keyword evidence="1" id="KW-0805">Transcription regulation</keyword>
<evidence type="ECO:0000259" key="6">
    <source>
        <dbReference type="PROSITE" id="PS50977"/>
    </source>
</evidence>
<keyword evidence="3" id="KW-0804">Transcription</keyword>
<reference evidence="8" key="1">
    <citation type="submission" date="2019-01" db="EMBL/GenBank/DDBJ databases">
        <title>Gri0909 isolated from a small marine red alga.</title>
        <authorList>
            <person name="Kim J."/>
            <person name="Jeong S.E."/>
            <person name="Jeon C.O."/>
        </authorList>
    </citation>
    <scope>NUCLEOTIDE SEQUENCE [LARGE SCALE GENOMIC DNA]</scope>
    <source>
        <strain evidence="8">Gri0909</strain>
    </source>
</reference>
<dbReference type="InterPro" id="IPR036271">
    <property type="entry name" value="Tet_transcr_reg_TetR-rel_C_sf"/>
</dbReference>
<sequence length="217" mass="23448">MTTQILDDGVKTAQAGTGEESTKRRAILEGARAVFRSEGFDGASMGRIAQVAGVSKGTLYVYFQNKEALFHDLVIADKAEAAERICNDLADGADLSDSLQGIGERFVHMMVDPQHIQLLRMVIGAAEKFPKVGRAFFEAGPANGMARLAGYLQRQEADGRLDLNQEPELAATHFLNLCQGNLAKKILFGVMEAPDAADISRTVASAVRVFLRAYGTK</sequence>
<dbReference type="Pfam" id="PF14246">
    <property type="entry name" value="TetR_C_7"/>
    <property type="match status" value="1"/>
</dbReference>
<dbReference type="AlphaFoldDB" id="A0A3S2ZBU4"/>
<dbReference type="Gene3D" id="1.10.357.10">
    <property type="entry name" value="Tetracycline Repressor, domain 2"/>
    <property type="match status" value="1"/>
</dbReference>
<evidence type="ECO:0000256" key="3">
    <source>
        <dbReference type="ARBA" id="ARBA00023163"/>
    </source>
</evidence>
<evidence type="ECO:0000256" key="2">
    <source>
        <dbReference type="ARBA" id="ARBA00023125"/>
    </source>
</evidence>
<dbReference type="SUPFAM" id="SSF48498">
    <property type="entry name" value="Tetracyclin repressor-like, C-terminal domain"/>
    <property type="match status" value="1"/>
</dbReference>
<dbReference type="FunFam" id="1.10.10.60:FF:000141">
    <property type="entry name" value="TetR family transcriptional regulator"/>
    <property type="match status" value="1"/>
</dbReference>
<evidence type="ECO:0000313" key="8">
    <source>
        <dbReference type="Proteomes" id="UP000287447"/>
    </source>
</evidence>
<evidence type="ECO:0000256" key="5">
    <source>
        <dbReference type="SAM" id="MobiDB-lite"/>
    </source>
</evidence>
<dbReference type="RefSeq" id="WP_127764341.1">
    <property type="nucleotide sequence ID" value="NZ_SADE01000001.1"/>
</dbReference>
<dbReference type="InterPro" id="IPR001647">
    <property type="entry name" value="HTH_TetR"/>
</dbReference>
<dbReference type="PRINTS" id="PR00455">
    <property type="entry name" value="HTHTETR"/>
</dbReference>
<keyword evidence="2 4" id="KW-0238">DNA-binding</keyword>
<dbReference type="PANTHER" id="PTHR30055:SF146">
    <property type="entry name" value="HTH-TYPE TRANSCRIPTIONAL DUAL REGULATOR CECR"/>
    <property type="match status" value="1"/>
</dbReference>